<dbReference type="PATRIC" id="fig|1423760.3.peg.944"/>
<accession>A0A0R1U3D7</accession>
<proteinExistence type="predicted"/>
<dbReference type="RefSeq" id="WP_056955577.1">
    <property type="nucleotide sequence ID" value="NZ_AZFK01000087.1"/>
</dbReference>
<dbReference type="GO" id="GO:0006260">
    <property type="term" value="P:DNA replication"/>
    <property type="evidence" value="ECO:0007669"/>
    <property type="project" value="TreeGrafter"/>
</dbReference>
<evidence type="ECO:0000259" key="1">
    <source>
        <dbReference type="SMART" id="SM00382"/>
    </source>
</evidence>
<dbReference type="Pfam" id="PF01695">
    <property type="entry name" value="IstB_IS21"/>
    <property type="match status" value="1"/>
</dbReference>
<dbReference type="Gene3D" id="3.40.50.300">
    <property type="entry name" value="P-loop containing nucleotide triphosphate hydrolases"/>
    <property type="match status" value="1"/>
</dbReference>
<gene>
    <name evidence="2" type="ORF">FC43_GL000918</name>
</gene>
<dbReference type="SUPFAM" id="SSF52540">
    <property type="entry name" value="P-loop containing nucleoside triphosphate hydrolases"/>
    <property type="match status" value="1"/>
</dbReference>
<evidence type="ECO:0000313" key="3">
    <source>
        <dbReference type="Proteomes" id="UP000050816"/>
    </source>
</evidence>
<evidence type="ECO:0000313" key="2">
    <source>
        <dbReference type="EMBL" id="KRL87815.1"/>
    </source>
</evidence>
<organism evidence="2 3">
    <name type="scientific">Limosilactobacillus ingluviei DSM 15946</name>
    <dbReference type="NCBI Taxonomy" id="1423760"/>
    <lineage>
        <taxon>Bacteria</taxon>
        <taxon>Bacillati</taxon>
        <taxon>Bacillota</taxon>
        <taxon>Bacilli</taxon>
        <taxon>Lactobacillales</taxon>
        <taxon>Lactobacillaceae</taxon>
        <taxon>Limosilactobacillus</taxon>
    </lineage>
</organism>
<dbReference type="InterPro" id="IPR003593">
    <property type="entry name" value="AAA+_ATPase"/>
</dbReference>
<dbReference type="InterPro" id="IPR002611">
    <property type="entry name" value="IstB_ATP-bd"/>
</dbReference>
<reference evidence="2 3" key="1">
    <citation type="journal article" date="2015" name="Genome Announc.">
        <title>Expanding the biotechnology potential of lactobacilli through comparative genomics of 213 strains and associated genera.</title>
        <authorList>
            <person name="Sun Z."/>
            <person name="Harris H.M."/>
            <person name="McCann A."/>
            <person name="Guo C."/>
            <person name="Argimon S."/>
            <person name="Zhang W."/>
            <person name="Yang X."/>
            <person name="Jeffery I.B."/>
            <person name="Cooney J.C."/>
            <person name="Kagawa T.F."/>
            <person name="Liu W."/>
            <person name="Song Y."/>
            <person name="Salvetti E."/>
            <person name="Wrobel A."/>
            <person name="Rasinkangas P."/>
            <person name="Parkhill J."/>
            <person name="Rea M.C."/>
            <person name="O'Sullivan O."/>
            <person name="Ritari J."/>
            <person name="Douillard F.P."/>
            <person name="Paul Ross R."/>
            <person name="Yang R."/>
            <person name="Briner A.E."/>
            <person name="Felis G.E."/>
            <person name="de Vos W.M."/>
            <person name="Barrangou R."/>
            <person name="Klaenhammer T.R."/>
            <person name="Caufield P.W."/>
            <person name="Cui Y."/>
            <person name="Zhang H."/>
            <person name="O'Toole P.W."/>
        </authorList>
    </citation>
    <scope>NUCLEOTIDE SEQUENCE [LARGE SCALE GENOMIC DNA]</scope>
    <source>
        <strain evidence="2 3">DSM 15946</strain>
    </source>
</reference>
<dbReference type="CDD" id="cd00009">
    <property type="entry name" value="AAA"/>
    <property type="match status" value="1"/>
</dbReference>
<dbReference type="PANTHER" id="PTHR30050:SF4">
    <property type="entry name" value="ATP-BINDING PROTEIN RV3427C IN INSERTION SEQUENCE-RELATED"/>
    <property type="match status" value="1"/>
</dbReference>
<dbReference type="InterPro" id="IPR027417">
    <property type="entry name" value="P-loop_NTPase"/>
</dbReference>
<dbReference type="SMART" id="SM00382">
    <property type="entry name" value="AAA"/>
    <property type="match status" value="1"/>
</dbReference>
<protein>
    <submittedName>
        <fullName evidence="2">Dna replication protein</fullName>
    </submittedName>
</protein>
<name>A0A0R1U3D7_9LACO</name>
<dbReference type="EMBL" id="AZFK01000087">
    <property type="protein sequence ID" value="KRL87815.1"/>
    <property type="molecule type" value="Genomic_DNA"/>
</dbReference>
<dbReference type="Proteomes" id="UP000050816">
    <property type="component" value="Unassembled WGS sequence"/>
</dbReference>
<comment type="caution">
    <text evidence="2">The sequence shown here is derived from an EMBL/GenBank/DDBJ whole genome shotgun (WGS) entry which is preliminary data.</text>
</comment>
<sequence>MSEMQALNTNPQRLRQIMAKAGVDVDDPNLAIRVREYRAKQYKSWLQQLAAEKAKQFERNSLWAGGEAVDFVFSRWNPQLQPDAVQARAVGVHAYRLAKELAISGKGNIMLVGLPGTGKTSLAIAMAHYLEAEAGASILFLATNELKLLFQHDYFADDRIRNKIDLVVTAAKQVDVLILDDFGTEAGSQNQIKGVRRDLYSTMKSIAEARFDGITNGPKGITIVTTNNTVDQLEQMYDSRTISRLLPETKDRFITFDGLSDVRGKGQ</sequence>
<dbReference type="PANTHER" id="PTHR30050">
    <property type="entry name" value="CHROMOSOMAL REPLICATION INITIATOR PROTEIN DNAA"/>
    <property type="match status" value="1"/>
</dbReference>
<feature type="domain" description="AAA+ ATPase" evidence="1">
    <location>
        <begin position="105"/>
        <end position="252"/>
    </location>
</feature>
<dbReference type="AlphaFoldDB" id="A0A0R1U3D7"/>
<dbReference type="GO" id="GO:0005524">
    <property type="term" value="F:ATP binding"/>
    <property type="evidence" value="ECO:0007669"/>
    <property type="project" value="InterPro"/>
</dbReference>